<gene>
    <name evidence="2" type="ORF">LLUC06_1293</name>
</gene>
<reference evidence="2 3" key="1">
    <citation type="journal article" date="2017" name="BMC Genomics">
        <title>Comparative and functional genomics of the Lactococcus lactis taxon; insights into evolution and niche adaptation.</title>
        <authorList>
            <person name="Kelleher P."/>
            <person name="Bottacini F."/>
            <person name="Mahony J."/>
            <person name="Kilcawley K.N."/>
            <person name="van Sinderen D."/>
        </authorList>
    </citation>
    <scope>NUCLEOTIDE SEQUENCE [LARGE SCALE GENOMIC DNA]</scope>
    <source>
        <strain evidence="2 3">UC06</strain>
    </source>
</reference>
<protein>
    <recommendedName>
        <fullName evidence="4">Lactococcin 972 family bacteriocin</fullName>
    </recommendedName>
</protein>
<evidence type="ECO:0008006" key="4">
    <source>
        <dbReference type="Google" id="ProtNLM"/>
    </source>
</evidence>
<name>A0A0V8CDM9_LACLL</name>
<evidence type="ECO:0000313" key="2">
    <source>
        <dbReference type="EMBL" id="ARE20838.1"/>
    </source>
</evidence>
<evidence type="ECO:0000256" key="1">
    <source>
        <dbReference type="SAM" id="SignalP"/>
    </source>
</evidence>
<keyword evidence="1" id="KW-0732">Signal</keyword>
<dbReference type="AlphaFoldDB" id="A0A0V8CDM9"/>
<accession>A0A0V8CDM9</accession>
<sequence>MKKMKIKFITVALASTIIAVGYSAPASADSVAATTKTPDTNPSMIVTTFSNVEFQGGSTVNGWYFWMNSGPYTIFRNKYTGEYRTIQTQGTISYMLGVIASGWGSSWKP</sequence>
<dbReference type="RefSeq" id="WP_058211070.1">
    <property type="nucleotide sequence ID" value="NZ_CP015902.2"/>
</dbReference>
<feature type="signal peptide" evidence="1">
    <location>
        <begin position="1"/>
        <end position="28"/>
    </location>
</feature>
<evidence type="ECO:0000313" key="3">
    <source>
        <dbReference type="Proteomes" id="UP000192095"/>
    </source>
</evidence>
<dbReference type="EMBL" id="CP015902">
    <property type="protein sequence ID" value="ARE20838.1"/>
    <property type="molecule type" value="Genomic_DNA"/>
</dbReference>
<dbReference type="Proteomes" id="UP000192095">
    <property type="component" value="Chromosome"/>
</dbReference>
<feature type="chain" id="PRO_5010443208" description="Lactococcin 972 family bacteriocin" evidence="1">
    <location>
        <begin position="29"/>
        <end position="109"/>
    </location>
</feature>
<proteinExistence type="predicted"/>
<organism evidence="2 3">
    <name type="scientific">Lactococcus lactis subsp. lactis</name>
    <name type="common">Streptococcus lactis</name>
    <dbReference type="NCBI Taxonomy" id="1360"/>
    <lineage>
        <taxon>Bacteria</taxon>
        <taxon>Bacillati</taxon>
        <taxon>Bacillota</taxon>
        <taxon>Bacilli</taxon>
        <taxon>Lactobacillales</taxon>
        <taxon>Streptococcaceae</taxon>
        <taxon>Lactococcus</taxon>
    </lineage>
</organism>